<dbReference type="OrthoDB" id="1235841at2"/>
<protein>
    <submittedName>
        <fullName evidence="2">Uncharacterized protein</fullName>
    </submittedName>
</protein>
<dbReference type="AlphaFoldDB" id="A0A1K2IHP0"/>
<feature type="signal peptide" evidence="1">
    <location>
        <begin position="1"/>
        <end position="18"/>
    </location>
</feature>
<reference evidence="3" key="1">
    <citation type="submission" date="2016-10" db="EMBL/GenBank/DDBJ databases">
        <authorList>
            <person name="Varghese N."/>
            <person name="Submissions S."/>
        </authorList>
    </citation>
    <scope>NUCLEOTIDE SEQUENCE [LARGE SCALE GENOMIC DNA]</scope>
    <source>
        <strain evidence="3">SUR2</strain>
    </source>
</reference>
<evidence type="ECO:0000313" key="2">
    <source>
        <dbReference type="EMBL" id="SFZ91957.1"/>
    </source>
</evidence>
<evidence type="ECO:0000256" key="1">
    <source>
        <dbReference type="SAM" id="SignalP"/>
    </source>
</evidence>
<proteinExistence type="predicted"/>
<dbReference type="Proteomes" id="UP000182034">
    <property type="component" value="Unassembled WGS sequence"/>
</dbReference>
<dbReference type="RefSeq" id="WP_072407854.1">
    <property type="nucleotide sequence ID" value="NZ_FPKW01000003.1"/>
</dbReference>
<evidence type="ECO:0000313" key="3">
    <source>
        <dbReference type="Proteomes" id="UP000182034"/>
    </source>
</evidence>
<keyword evidence="3" id="KW-1185">Reference proteome</keyword>
<organism evidence="2 3">
    <name type="scientific">Chryseobacterium limigenitum</name>
    <dbReference type="NCBI Taxonomy" id="1612149"/>
    <lineage>
        <taxon>Bacteria</taxon>
        <taxon>Pseudomonadati</taxon>
        <taxon>Bacteroidota</taxon>
        <taxon>Flavobacteriia</taxon>
        <taxon>Flavobacteriales</taxon>
        <taxon>Weeksellaceae</taxon>
        <taxon>Chryseobacterium group</taxon>
        <taxon>Chryseobacterium</taxon>
    </lineage>
</organism>
<accession>A0A1K2IHP0</accession>
<dbReference type="EMBL" id="FPKW01000003">
    <property type="protein sequence ID" value="SFZ91957.1"/>
    <property type="molecule type" value="Genomic_DNA"/>
</dbReference>
<gene>
    <name evidence="2" type="ORF">SAMN05216324_10350</name>
</gene>
<dbReference type="STRING" id="1612149.SAMN05216324_10350"/>
<sequence length="275" mass="29586">MKRILIMLVMFFQYSAYGQVVIGSDVSSVKNILKIQDGTRGVILPYANTYTSFPKYNAAATDIFDDYPNLVGGLIYNKSDDQYYKYDGFSWNPSRQIQGIFQPKISRLGISAGITIPCISFGIGFCFAGGTPGYLAADNKSQVLVDNLTLKNASTVTIKVAGIYDIGVALGFTGGSLGFQAGITEFKLTLQVKYTSASDWETVVSKTNYSVVFVIDTQGNKTSSFAQTISLPVGAELRVVPEISSNAISGGALAAYGTDTNSINSYIAARLIKSY</sequence>
<keyword evidence="1" id="KW-0732">Signal</keyword>
<feature type="chain" id="PRO_5012362979" evidence="1">
    <location>
        <begin position="19"/>
        <end position="275"/>
    </location>
</feature>
<name>A0A1K2IHP0_9FLAO</name>